<name>A0A401FMX1_9LACO</name>
<reference evidence="1 2" key="1">
    <citation type="submission" date="2017-11" db="EMBL/GenBank/DDBJ databases">
        <title>Draft Genome Sequence of Lactobacillus curieae NBRC 111893 isolated from Koso, a Japanese sugar-Vegetable Fermented Beverage.</title>
        <authorList>
            <person name="Chiou T.Y."/>
            <person name="Oshima K."/>
            <person name="Suda W."/>
            <person name="Hattori M."/>
            <person name="Takahashi T."/>
        </authorList>
    </citation>
    <scope>NUCLEOTIDE SEQUENCE [LARGE SCALE GENOMIC DNA]</scope>
    <source>
        <strain evidence="1 2">NBRC111893</strain>
    </source>
</reference>
<dbReference type="EMBL" id="BEXA01000003">
    <property type="protein sequence ID" value="GAY73720.1"/>
    <property type="molecule type" value="Genomic_DNA"/>
</dbReference>
<proteinExistence type="predicted"/>
<dbReference type="Gene3D" id="2.60.40.420">
    <property type="entry name" value="Cupredoxins - blue copper proteins"/>
    <property type="match status" value="1"/>
</dbReference>
<dbReference type="InterPro" id="IPR008972">
    <property type="entry name" value="Cupredoxin"/>
</dbReference>
<organism evidence="1 2">
    <name type="scientific">Lentilactobacillus kosonis</name>
    <dbReference type="NCBI Taxonomy" id="2810561"/>
    <lineage>
        <taxon>Bacteria</taxon>
        <taxon>Bacillati</taxon>
        <taxon>Bacillota</taxon>
        <taxon>Bacilli</taxon>
        <taxon>Lactobacillales</taxon>
        <taxon>Lactobacillaceae</taxon>
        <taxon>Lentilactobacillus</taxon>
    </lineage>
</organism>
<evidence type="ECO:0000313" key="2">
    <source>
        <dbReference type="Proteomes" id="UP000286974"/>
    </source>
</evidence>
<gene>
    <name evidence="1" type="ORF">NBRC111893_1866</name>
</gene>
<evidence type="ECO:0000313" key="1">
    <source>
        <dbReference type="EMBL" id="GAY73720.1"/>
    </source>
</evidence>
<sequence>MNSNKIYTNYFFDEPAFNTHDGGYVPLERPEIESQPLNIPSVLTPDKETDTDMYYTVIAQKGETQFLPGMKTKTWGYNANYLGQTIIFKKGKAHSHYFKE</sequence>
<keyword evidence="2" id="KW-1185">Reference proteome</keyword>
<dbReference type="SUPFAM" id="SSF49503">
    <property type="entry name" value="Cupredoxins"/>
    <property type="match status" value="1"/>
</dbReference>
<accession>A0A401FMX1</accession>
<protein>
    <submittedName>
        <fullName evidence="1">Blue copper oxidase CueO</fullName>
    </submittedName>
</protein>
<dbReference type="AlphaFoldDB" id="A0A401FMX1"/>
<comment type="caution">
    <text evidence="1">The sequence shown here is derived from an EMBL/GenBank/DDBJ whole genome shotgun (WGS) entry which is preliminary data.</text>
</comment>
<dbReference type="Proteomes" id="UP000286974">
    <property type="component" value="Unassembled WGS sequence"/>
</dbReference>